<feature type="compositionally biased region" description="Polar residues" evidence="1">
    <location>
        <begin position="97"/>
        <end position="107"/>
    </location>
</feature>
<keyword evidence="3" id="KW-1185">Reference proteome</keyword>
<organism evidence="2 3">
    <name type="scientific">Trichonephila clavata</name>
    <name type="common">Joro spider</name>
    <name type="synonym">Nephila clavata</name>
    <dbReference type="NCBI Taxonomy" id="2740835"/>
    <lineage>
        <taxon>Eukaryota</taxon>
        <taxon>Metazoa</taxon>
        <taxon>Ecdysozoa</taxon>
        <taxon>Arthropoda</taxon>
        <taxon>Chelicerata</taxon>
        <taxon>Arachnida</taxon>
        <taxon>Araneae</taxon>
        <taxon>Araneomorphae</taxon>
        <taxon>Entelegynae</taxon>
        <taxon>Araneoidea</taxon>
        <taxon>Nephilidae</taxon>
        <taxon>Trichonephila</taxon>
    </lineage>
</organism>
<dbReference type="AlphaFoldDB" id="A0A8X6GXE3"/>
<evidence type="ECO:0000313" key="2">
    <source>
        <dbReference type="EMBL" id="GFR13037.1"/>
    </source>
</evidence>
<sequence>MHKRLEMPESMEEGRTDEEICNHLSRFWYIARDRENRLKYTKNVIEIHSQFPAFEKADEEKHPEEIATLDAKLQAALGEIALITCPVVNFPTHAYQKDQNANSSSKTKPNEKK</sequence>
<feature type="region of interest" description="Disordered" evidence="1">
    <location>
        <begin position="94"/>
        <end position="113"/>
    </location>
</feature>
<comment type="caution">
    <text evidence="2">The sequence shown here is derived from an EMBL/GenBank/DDBJ whole genome shotgun (WGS) entry which is preliminary data.</text>
</comment>
<accession>A0A8X6GXE3</accession>
<gene>
    <name evidence="2" type="ORF">TNCT_383681</name>
</gene>
<name>A0A8X6GXE3_TRICU</name>
<evidence type="ECO:0000256" key="1">
    <source>
        <dbReference type="SAM" id="MobiDB-lite"/>
    </source>
</evidence>
<protein>
    <submittedName>
        <fullName evidence="2">Uncharacterized protein</fullName>
    </submittedName>
</protein>
<proteinExistence type="predicted"/>
<evidence type="ECO:0000313" key="3">
    <source>
        <dbReference type="Proteomes" id="UP000887116"/>
    </source>
</evidence>
<dbReference type="Proteomes" id="UP000887116">
    <property type="component" value="Unassembled WGS sequence"/>
</dbReference>
<reference evidence="2" key="1">
    <citation type="submission" date="2020-07" db="EMBL/GenBank/DDBJ databases">
        <title>Multicomponent nature underlies the extraordinary mechanical properties of spider dragline silk.</title>
        <authorList>
            <person name="Kono N."/>
            <person name="Nakamura H."/>
            <person name="Mori M."/>
            <person name="Yoshida Y."/>
            <person name="Ohtoshi R."/>
            <person name="Malay A.D."/>
            <person name="Moran D.A.P."/>
            <person name="Tomita M."/>
            <person name="Numata K."/>
            <person name="Arakawa K."/>
        </authorList>
    </citation>
    <scope>NUCLEOTIDE SEQUENCE</scope>
</reference>
<dbReference type="EMBL" id="BMAO01007007">
    <property type="protein sequence ID" value="GFR13037.1"/>
    <property type="molecule type" value="Genomic_DNA"/>
</dbReference>